<dbReference type="Gramene" id="TKV96530">
    <property type="protein sequence ID" value="TKV96530"/>
    <property type="gene ID" value="SEVIR_9G434300v2"/>
</dbReference>
<accession>A0A4U6T4D5</accession>
<keyword evidence="5 11" id="KW-0720">Serine protease</keyword>
<evidence type="ECO:0000256" key="3">
    <source>
        <dbReference type="ARBA" id="ARBA00022741"/>
    </source>
</evidence>
<organism evidence="17 18">
    <name type="scientific">Setaria viridis</name>
    <name type="common">Green bristlegrass</name>
    <name type="synonym">Setaria italica subsp. viridis</name>
    <dbReference type="NCBI Taxonomy" id="4556"/>
    <lineage>
        <taxon>Eukaryota</taxon>
        <taxon>Viridiplantae</taxon>
        <taxon>Streptophyta</taxon>
        <taxon>Embryophyta</taxon>
        <taxon>Tracheophyta</taxon>
        <taxon>Spermatophyta</taxon>
        <taxon>Magnoliopsida</taxon>
        <taxon>Liliopsida</taxon>
        <taxon>Poales</taxon>
        <taxon>Poaceae</taxon>
        <taxon>PACMAD clade</taxon>
        <taxon>Panicoideae</taxon>
        <taxon>Panicodae</taxon>
        <taxon>Paniceae</taxon>
        <taxon>Cenchrinae</taxon>
        <taxon>Setaria</taxon>
    </lineage>
</organism>
<comment type="subunit">
    <text evidence="11">Homohexamer or homoheptamer. Organized in a ring with a central cavity.</text>
</comment>
<dbReference type="GO" id="GO:0004252">
    <property type="term" value="F:serine-type endopeptidase activity"/>
    <property type="evidence" value="ECO:0007669"/>
    <property type="project" value="UniProtKB-UniRule"/>
</dbReference>
<dbReference type="EMBL" id="CM016560">
    <property type="protein sequence ID" value="TKV96530.1"/>
    <property type="molecule type" value="Genomic_DNA"/>
</dbReference>
<evidence type="ECO:0000256" key="14">
    <source>
        <dbReference type="SAM" id="MobiDB-lite"/>
    </source>
</evidence>
<evidence type="ECO:0000256" key="11">
    <source>
        <dbReference type="HAMAP-Rule" id="MF_03120"/>
    </source>
</evidence>
<dbReference type="InterPro" id="IPR015947">
    <property type="entry name" value="PUA-like_sf"/>
</dbReference>
<dbReference type="Gene3D" id="3.30.230.10">
    <property type="match status" value="1"/>
</dbReference>
<dbReference type="InterPro" id="IPR027417">
    <property type="entry name" value="P-loop_NTPase"/>
</dbReference>
<dbReference type="FunFam" id="1.10.8.60:FF:000080">
    <property type="entry name" value="Lon protease homolog, mitochondrial"/>
    <property type="match status" value="1"/>
</dbReference>
<keyword evidence="8 11" id="KW-0496">Mitochondrion</keyword>
<feature type="active site" evidence="11 12">
    <location>
        <position position="948"/>
    </location>
</feature>
<evidence type="ECO:0000256" key="7">
    <source>
        <dbReference type="ARBA" id="ARBA00023125"/>
    </source>
</evidence>
<dbReference type="HAMAP" id="MF_03120">
    <property type="entry name" value="lonm_euk"/>
    <property type="match status" value="1"/>
</dbReference>
<dbReference type="GO" id="GO:0070407">
    <property type="term" value="P:oxidation-dependent protein catabolic process"/>
    <property type="evidence" value="ECO:0007669"/>
    <property type="project" value="UniProtKB-UniRule"/>
</dbReference>
<dbReference type="InterPro" id="IPR046336">
    <property type="entry name" value="Lon_prtase_N_sf"/>
</dbReference>
<evidence type="ECO:0000256" key="8">
    <source>
        <dbReference type="ARBA" id="ARBA00023128"/>
    </source>
</evidence>
<dbReference type="InterPro" id="IPR014721">
    <property type="entry name" value="Ribsml_uS5_D2-typ_fold_subgr"/>
</dbReference>
<dbReference type="InterPro" id="IPR027503">
    <property type="entry name" value="Lonm_euk"/>
</dbReference>
<proteinExistence type="inferred from homology"/>
<feature type="active site" evidence="11 12">
    <location>
        <position position="905"/>
    </location>
</feature>
<dbReference type="InterPro" id="IPR004815">
    <property type="entry name" value="Lon_bac/euk-typ"/>
</dbReference>
<evidence type="ECO:0000259" key="16">
    <source>
        <dbReference type="PROSITE" id="PS51787"/>
    </source>
</evidence>
<feature type="compositionally biased region" description="Acidic residues" evidence="14">
    <location>
        <begin position="69"/>
        <end position="82"/>
    </location>
</feature>
<evidence type="ECO:0000256" key="4">
    <source>
        <dbReference type="ARBA" id="ARBA00022801"/>
    </source>
</evidence>
<dbReference type="InterPro" id="IPR003593">
    <property type="entry name" value="AAA+_ATPase"/>
</dbReference>
<dbReference type="SMART" id="SM00464">
    <property type="entry name" value="LON"/>
    <property type="match status" value="1"/>
</dbReference>
<evidence type="ECO:0000256" key="12">
    <source>
        <dbReference type="PROSITE-ProRule" id="PRU01122"/>
    </source>
</evidence>
<dbReference type="InterPro" id="IPR054594">
    <property type="entry name" value="Lon_lid"/>
</dbReference>
<dbReference type="PROSITE" id="PS51787">
    <property type="entry name" value="LON_N"/>
    <property type="match status" value="1"/>
</dbReference>
<keyword evidence="7 11" id="KW-0238">DNA-binding</keyword>
<dbReference type="Gene3D" id="1.10.8.60">
    <property type="match status" value="1"/>
</dbReference>
<dbReference type="InterPro" id="IPR003959">
    <property type="entry name" value="ATPase_AAA_core"/>
</dbReference>
<gene>
    <name evidence="17" type="ORF">SEVIR_9G434300v2</name>
</gene>
<evidence type="ECO:0000256" key="5">
    <source>
        <dbReference type="ARBA" id="ARBA00022825"/>
    </source>
</evidence>
<reference evidence="17" key="1">
    <citation type="submission" date="2019-03" db="EMBL/GenBank/DDBJ databases">
        <title>WGS assembly of Setaria viridis.</title>
        <authorList>
            <person name="Huang P."/>
            <person name="Jenkins J."/>
            <person name="Grimwood J."/>
            <person name="Barry K."/>
            <person name="Healey A."/>
            <person name="Mamidi S."/>
            <person name="Sreedasyam A."/>
            <person name="Shu S."/>
            <person name="Feldman M."/>
            <person name="Wu J."/>
            <person name="Yu Y."/>
            <person name="Chen C."/>
            <person name="Johnson J."/>
            <person name="Rokhsar D."/>
            <person name="Baxter I."/>
            <person name="Schmutz J."/>
            <person name="Brutnell T."/>
            <person name="Kellogg E."/>
        </authorList>
    </citation>
    <scope>NUCLEOTIDE SEQUENCE [LARGE SCALE GENOMIC DNA]</scope>
</reference>
<name>A0A4U6T4D5_SETVI</name>
<dbReference type="GO" id="GO:0043565">
    <property type="term" value="F:sequence-specific DNA binding"/>
    <property type="evidence" value="ECO:0007669"/>
    <property type="project" value="UniProtKB-UniRule"/>
</dbReference>
<dbReference type="Pfam" id="PF00004">
    <property type="entry name" value="AAA"/>
    <property type="match status" value="1"/>
</dbReference>
<dbReference type="FunFam" id="1.20.5.5270:FF:000001">
    <property type="entry name" value="Lon protease homolog, mitochondrial"/>
    <property type="match status" value="1"/>
</dbReference>
<dbReference type="Pfam" id="PF02190">
    <property type="entry name" value="LON_substr_bdg"/>
    <property type="match status" value="1"/>
</dbReference>
<dbReference type="GO" id="GO:0034599">
    <property type="term" value="P:cellular response to oxidative stress"/>
    <property type="evidence" value="ECO:0007669"/>
    <property type="project" value="UniProtKB-UniRule"/>
</dbReference>
<keyword evidence="6 11" id="KW-0067">ATP-binding</keyword>
<dbReference type="Pfam" id="PF05362">
    <property type="entry name" value="Lon_C"/>
    <property type="match status" value="1"/>
</dbReference>
<dbReference type="PANTHER" id="PTHR43718">
    <property type="entry name" value="LON PROTEASE"/>
    <property type="match status" value="1"/>
</dbReference>
<keyword evidence="18" id="KW-1185">Reference proteome</keyword>
<keyword evidence="3 11" id="KW-0547">Nucleotide-binding</keyword>
<dbReference type="PRINTS" id="PR00830">
    <property type="entry name" value="ENDOLAPTASE"/>
</dbReference>
<dbReference type="GO" id="GO:0004176">
    <property type="term" value="F:ATP-dependent peptidase activity"/>
    <property type="evidence" value="ECO:0007669"/>
    <property type="project" value="UniProtKB-UniRule"/>
</dbReference>
<dbReference type="GO" id="GO:0051131">
    <property type="term" value="P:chaperone-mediated protein complex assembly"/>
    <property type="evidence" value="ECO:0007669"/>
    <property type="project" value="UniProtKB-UniRule"/>
</dbReference>
<dbReference type="NCBIfam" id="TIGR00763">
    <property type="entry name" value="lon"/>
    <property type="match status" value="1"/>
</dbReference>
<dbReference type="FunFam" id="3.40.50.300:FF:000021">
    <property type="entry name" value="Lon protease homolog"/>
    <property type="match status" value="1"/>
</dbReference>
<dbReference type="Gene3D" id="1.20.5.5270">
    <property type="match status" value="1"/>
</dbReference>
<evidence type="ECO:0000256" key="9">
    <source>
        <dbReference type="ARBA" id="ARBA00050665"/>
    </source>
</evidence>
<dbReference type="GO" id="GO:0005524">
    <property type="term" value="F:ATP binding"/>
    <property type="evidence" value="ECO:0007669"/>
    <property type="project" value="UniProtKB-UniRule"/>
</dbReference>
<dbReference type="Proteomes" id="UP000298652">
    <property type="component" value="Chromosome 9"/>
</dbReference>
<evidence type="ECO:0000256" key="10">
    <source>
        <dbReference type="ARBA" id="ARBA00058071"/>
    </source>
</evidence>
<feature type="binding site" evidence="11">
    <location>
        <begin position="469"/>
        <end position="476"/>
    </location>
    <ligand>
        <name>ATP</name>
        <dbReference type="ChEBI" id="CHEBI:30616"/>
    </ligand>
</feature>
<dbReference type="InterPro" id="IPR003111">
    <property type="entry name" value="Lon_prtase_N"/>
</dbReference>
<dbReference type="OMA" id="PGRMACF"/>
<feature type="region of interest" description="Disordered" evidence="14">
    <location>
        <begin position="67"/>
        <end position="86"/>
    </location>
</feature>
<dbReference type="Gene3D" id="1.20.58.1480">
    <property type="match status" value="1"/>
</dbReference>
<comment type="function">
    <text evidence="10 11">ATP-dependent serine protease that mediates the selective degradation of misfolded, unassembled or oxidatively damaged polypeptides as well as certain short-lived regulatory proteins in the mitochondrial matrix. May also have a chaperone function in the assembly of inner membrane protein complexes. Participates in the regulation of mitochondrial gene expression and in the maintenance of the integrity of the mitochondrial genome. Binds to mitochondrial DNA in a site-specific manner.</text>
</comment>
<evidence type="ECO:0000256" key="6">
    <source>
        <dbReference type="ARBA" id="ARBA00022840"/>
    </source>
</evidence>
<dbReference type="GO" id="GO:0006515">
    <property type="term" value="P:protein quality control for misfolded or incompletely synthesized proteins"/>
    <property type="evidence" value="ECO:0007669"/>
    <property type="project" value="UniProtKB-UniRule"/>
</dbReference>
<dbReference type="PANTHER" id="PTHR43718:SF7">
    <property type="entry name" value="LON PROTEASE HOMOLOG, MITOCHONDRIAL"/>
    <property type="match status" value="1"/>
</dbReference>
<dbReference type="FunFam" id="3.30.230.10:FF:000015">
    <property type="entry name" value="Lon protease homolog, mitochondrial"/>
    <property type="match status" value="1"/>
</dbReference>
<dbReference type="SUPFAM" id="SSF88697">
    <property type="entry name" value="PUA domain-like"/>
    <property type="match status" value="1"/>
</dbReference>
<dbReference type="Gene3D" id="3.40.50.300">
    <property type="entry name" value="P-loop containing nucleotide triphosphate hydrolases"/>
    <property type="match status" value="1"/>
</dbReference>
<dbReference type="InterPro" id="IPR008268">
    <property type="entry name" value="Peptidase_S16_AS"/>
</dbReference>
<dbReference type="GO" id="GO:0005759">
    <property type="term" value="C:mitochondrial matrix"/>
    <property type="evidence" value="ECO:0007669"/>
    <property type="project" value="UniProtKB-SubCell"/>
</dbReference>
<dbReference type="SUPFAM" id="SSF52540">
    <property type="entry name" value="P-loop containing nucleoside triphosphate hydrolases"/>
    <property type="match status" value="1"/>
</dbReference>
<dbReference type="InterPro" id="IPR027065">
    <property type="entry name" value="Lon_Prtase"/>
</dbReference>
<evidence type="ECO:0000256" key="1">
    <source>
        <dbReference type="ARBA" id="ARBA00004305"/>
    </source>
</evidence>
<dbReference type="FunFam" id="2.30.130.40:FF:000007">
    <property type="entry name" value="Lon protease homolog, mitochondrial"/>
    <property type="match status" value="1"/>
</dbReference>
<dbReference type="InterPro" id="IPR020568">
    <property type="entry name" value="Ribosomal_Su5_D2-typ_SF"/>
</dbReference>
<dbReference type="Gene3D" id="2.30.130.40">
    <property type="entry name" value="LON domain-like"/>
    <property type="match status" value="1"/>
</dbReference>
<dbReference type="GO" id="GO:0003697">
    <property type="term" value="F:single-stranded DNA binding"/>
    <property type="evidence" value="ECO:0007669"/>
    <property type="project" value="TreeGrafter"/>
</dbReference>
<dbReference type="SMART" id="SM00382">
    <property type="entry name" value="AAA"/>
    <property type="match status" value="1"/>
</dbReference>
<sequence length="1011" mass="110620">MLRAAATTRFPARLAAKRPRAATAATRVAVAGAGVRSPLFRALRCGPVPVPGRMACFCSDAGGGSGSEAAEDAEAAGGEEGEGNNASSAIVPAAFRPEDCHTVIALPLLQRPLFPGFHMPIYVKDPKLLQALVENSKRSGPYAGAFLVKDDEGTNPNTVTSSESDNSIHVLKGTELLKRLHDVGTLAQITRIQGNLVVLLGHHRVRITEMVAEDPLTVKVDHLKEMPYDKDDDVIKATSFEVISTLRDVLKISSLWKDQVQTYTQHMGDFNYPRLADFGAAISGANKLLCQKVLEELDVCKRLKLTLELVKRELEISKLQESIAKTIEEKVTGEQRRYLLNELLKAIKKELGLETDDKTALSEKFRKRIEAKKDKCPPHVLQVIEEELTKLQLLEASSSEFSVTRNYLDWLTVLPWGDYSDENFDVHHAQRILDEDHYGLADVKERILEFIAVGKLRGSSQGKIICLSGPPGVGKTSIGRSIARALNRKFYRFSVGGLADVAEIKGHRRTYVGAMPGKMVQCLKSVGTANPLVLIDEIDKLGRGHSGDPASALLELLDPEQNANFLDHYLDVPIDLSKVLFVCTANVIEMIPSPLLDRMEIISIAGYITDEKMHIARDYLEKNTREASGIKPEQVEVTDDALLALIENYCREAGVRNLKKHIEKIYRKIALKLVRQGLSNEPPRDITIVEANEEPASFDVATKVEDENSKKSLAKDASVDVHPTDSSLENINVVPLTTESAVGHNEHSNEAPTEKFLEETAKVFNTSSTPEANESVQRTTEALIDIPVEKIIVNASNLGDFVGKPVFQAERLYDQTPVGVVMGLAWNSMGGSTLYIETAKVGESEGKGALVVTGQLGDVMKESAQIAHTVCRAVLLEKEPNNSFFAKSKLHLHVPAGATPKDGPSAGCTMVTSMLSLAMGKSVKKDLAMTGEVTLTGRVLPIGGVKEKTIAARRSGVKTIIFPSANRRDFDELASNVKEGLEVHFVDKYNEIYDIAFTSDAESPRHKKARG</sequence>
<protein>
    <recommendedName>
        <fullName evidence="11">Lon protease homolog, mitochondrial</fullName>
        <ecNumber evidence="11">3.4.21.53</ecNumber>
    </recommendedName>
</protein>
<dbReference type="AlphaFoldDB" id="A0A4U6T4D5"/>
<dbReference type="EC" id="3.4.21.53" evidence="11"/>
<dbReference type="SUPFAM" id="SSF54211">
    <property type="entry name" value="Ribosomal protein S5 domain 2-like"/>
    <property type="match status" value="1"/>
</dbReference>
<evidence type="ECO:0000259" key="15">
    <source>
        <dbReference type="PROSITE" id="PS51786"/>
    </source>
</evidence>
<dbReference type="GO" id="GO:0007005">
    <property type="term" value="P:mitochondrion organization"/>
    <property type="evidence" value="ECO:0007669"/>
    <property type="project" value="TreeGrafter"/>
</dbReference>
<dbReference type="CDD" id="cd19500">
    <property type="entry name" value="RecA-like_Lon"/>
    <property type="match status" value="1"/>
</dbReference>
<dbReference type="FunFam" id="1.20.58.1480:FF:000006">
    <property type="entry name" value="Lon protease homolog, mitochondrial"/>
    <property type="match status" value="1"/>
</dbReference>
<dbReference type="Pfam" id="PF22667">
    <property type="entry name" value="Lon_lid"/>
    <property type="match status" value="1"/>
</dbReference>
<feature type="domain" description="Lon proteolytic" evidence="15">
    <location>
        <begin position="815"/>
        <end position="999"/>
    </location>
</feature>
<evidence type="ECO:0000256" key="2">
    <source>
        <dbReference type="ARBA" id="ARBA00022670"/>
    </source>
</evidence>
<comment type="catalytic activity">
    <reaction evidence="9 11">
        <text>Hydrolysis of proteins in presence of ATP.</text>
        <dbReference type="EC" id="3.4.21.53"/>
    </reaction>
</comment>
<evidence type="ECO:0000313" key="17">
    <source>
        <dbReference type="EMBL" id="TKV96530.1"/>
    </source>
</evidence>
<evidence type="ECO:0000256" key="13">
    <source>
        <dbReference type="RuleBase" id="RU000591"/>
    </source>
</evidence>
<dbReference type="InterPro" id="IPR008269">
    <property type="entry name" value="Lon_proteolytic"/>
</dbReference>
<dbReference type="PROSITE" id="PS01046">
    <property type="entry name" value="LON_SER"/>
    <property type="match status" value="1"/>
</dbReference>
<comment type="similarity">
    <text evidence="11 12 13">Belongs to the peptidase S16 family.</text>
</comment>
<feature type="domain" description="Lon N-terminal" evidence="16">
    <location>
        <begin position="103"/>
        <end position="314"/>
    </location>
</feature>
<evidence type="ECO:0000313" key="18">
    <source>
        <dbReference type="Proteomes" id="UP000298652"/>
    </source>
</evidence>
<dbReference type="PROSITE" id="PS51786">
    <property type="entry name" value="LON_PROTEOLYTIC"/>
    <property type="match status" value="1"/>
</dbReference>
<dbReference type="GO" id="GO:0016887">
    <property type="term" value="F:ATP hydrolysis activity"/>
    <property type="evidence" value="ECO:0007669"/>
    <property type="project" value="UniProtKB-UniRule"/>
</dbReference>
<keyword evidence="4 11" id="KW-0378">Hydrolase</keyword>
<comment type="subcellular location">
    <subcellularLocation>
        <location evidence="1 11">Mitochondrion matrix</location>
    </subcellularLocation>
</comment>
<keyword evidence="2 11" id="KW-0645">Protease</keyword>